<evidence type="ECO:0000313" key="2">
    <source>
        <dbReference type="EMBL" id="MBD2614279.1"/>
    </source>
</evidence>
<evidence type="ECO:0008006" key="4">
    <source>
        <dbReference type="Google" id="ProtNLM"/>
    </source>
</evidence>
<dbReference type="RefSeq" id="WP_190951288.1">
    <property type="nucleotide sequence ID" value="NZ_JACJTC010000017.1"/>
</dbReference>
<dbReference type="EMBL" id="JACJTC010000017">
    <property type="protein sequence ID" value="MBD2614279.1"/>
    <property type="molecule type" value="Genomic_DNA"/>
</dbReference>
<feature type="coiled-coil region" evidence="1">
    <location>
        <begin position="76"/>
        <end position="194"/>
    </location>
</feature>
<organism evidence="2 3">
    <name type="scientific">Nostoc punctiforme FACHB-252</name>
    <dbReference type="NCBI Taxonomy" id="1357509"/>
    <lineage>
        <taxon>Bacteria</taxon>
        <taxon>Bacillati</taxon>
        <taxon>Cyanobacteriota</taxon>
        <taxon>Cyanophyceae</taxon>
        <taxon>Nostocales</taxon>
        <taxon>Nostocaceae</taxon>
        <taxon>Nostoc</taxon>
    </lineage>
</organism>
<comment type="caution">
    <text evidence="2">The sequence shown here is derived from an EMBL/GenBank/DDBJ whole genome shotgun (WGS) entry which is preliminary data.</text>
</comment>
<proteinExistence type="predicted"/>
<dbReference type="Proteomes" id="UP000606396">
    <property type="component" value="Unassembled WGS sequence"/>
</dbReference>
<name>A0ABR8HG31_NOSPU</name>
<reference evidence="2 3" key="1">
    <citation type="journal article" date="2020" name="ISME J.">
        <title>Comparative genomics reveals insights into cyanobacterial evolution and habitat adaptation.</title>
        <authorList>
            <person name="Chen M.Y."/>
            <person name="Teng W.K."/>
            <person name="Zhao L."/>
            <person name="Hu C.X."/>
            <person name="Zhou Y.K."/>
            <person name="Han B.P."/>
            <person name="Song L.R."/>
            <person name="Shu W.S."/>
        </authorList>
    </citation>
    <scope>NUCLEOTIDE SEQUENCE [LARGE SCALE GENOMIC DNA]</scope>
    <source>
        <strain evidence="2 3">FACHB-252</strain>
    </source>
</reference>
<protein>
    <recommendedName>
        <fullName evidence="4">Zinc ribbon domain-containing protein</fullName>
    </recommendedName>
</protein>
<keyword evidence="1" id="KW-0175">Coiled coil</keyword>
<keyword evidence="3" id="KW-1185">Reference proteome</keyword>
<gene>
    <name evidence="2" type="ORF">H6G94_23900</name>
</gene>
<evidence type="ECO:0000313" key="3">
    <source>
        <dbReference type="Proteomes" id="UP000606396"/>
    </source>
</evidence>
<evidence type="ECO:0000256" key="1">
    <source>
        <dbReference type="SAM" id="Coils"/>
    </source>
</evidence>
<sequence length="205" mass="24417">MVQCPVCQSKSLDNQVKFCTTCGWNLTPNSDQLGQAPEPSMQKEKLKLSWAKQMWQRFQSKQQEFQKLQQQRLTLLNHVQSQLEQANLEKKILETQLSTISFKLEKKEQQNRQLQSQLQQTNRERQEFQLQLSLTQLQLQKEEQNNLKLQYQLQQTVNNYNQLQSELEKNQEEIANYEQAITELQANSQISESRPQRKNYWQLSD</sequence>
<accession>A0ABR8HG31</accession>